<dbReference type="PRINTS" id="PR00477">
    <property type="entry name" value="PHGLYCKINASE"/>
</dbReference>
<comment type="similarity">
    <text evidence="3 12">Belongs to the phosphoglycerate kinase family.</text>
</comment>
<dbReference type="AlphaFoldDB" id="M9PE85"/>
<dbReference type="SMR" id="M9PE85"/>
<keyword evidence="8 12" id="KW-0418">Kinase</keyword>
<comment type="cofactor">
    <cofactor evidence="1">
        <name>Mg(2+)</name>
        <dbReference type="ChEBI" id="CHEBI:18420"/>
    </cofactor>
</comment>
<evidence type="ECO:0000256" key="4">
    <source>
        <dbReference type="ARBA" id="ARBA00013061"/>
    </source>
</evidence>
<dbReference type="ExpressionAtlas" id="M9PE85">
    <property type="expression patterns" value="baseline and differential"/>
</dbReference>
<evidence type="ECO:0000256" key="2">
    <source>
        <dbReference type="ARBA" id="ARBA00004838"/>
    </source>
</evidence>
<dbReference type="InterPro" id="IPR015824">
    <property type="entry name" value="Phosphoglycerate_kinase_N"/>
</dbReference>
<reference evidence="14 16" key="8">
    <citation type="journal article" date="2007" name="Science">
        <title>Sequence finishing and mapping of Drosophila melanogaster heterochromatin.</title>
        <authorList>
            <person name="Hoskins R.A."/>
            <person name="Carlson J.W."/>
            <person name="Kennedy C."/>
            <person name="Acevedo D."/>
            <person name="Evans-Holm M."/>
            <person name="Frise E."/>
            <person name="Wan K.H."/>
            <person name="Park S."/>
            <person name="Mendez-Lago M."/>
            <person name="Rossi F."/>
            <person name="Villasante A."/>
            <person name="Dimitri P."/>
            <person name="Karpen G.H."/>
            <person name="Celniker S.E."/>
        </authorList>
    </citation>
    <scope>NUCLEOTIDE SEQUENCE [LARGE SCALE GENOMIC DNA]</scope>
    <source>
        <strain evidence="16">Berkeley</strain>
    </source>
</reference>
<keyword evidence="11" id="KW-0324">Glycolysis</keyword>
<comment type="pathway">
    <text evidence="2 12">Carbohydrate degradation; glycolysis; pyruvate from D-glyceraldehyde 3-phosphate: step 2/5.</text>
</comment>
<evidence type="ECO:0000256" key="11">
    <source>
        <dbReference type="ARBA" id="ARBA00023152"/>
    </source>
</evidence>
<accession>M9PE85</accession>
<dbReference type="KEGG" id="dme:Dmel_CG9961"/>
<dbReference type="InterPro" id="IPR001576">
    <property type="entry name" value="Phosphoglycerate_kinase"/>
</dbReference>
<evidence type="ECO:0000256" key="3">
    <source>
        <dbReference type="ARBA" id="ARBA00008982"/>
    </source>
</evidence>
<dbReference type="AGR" id="FB:FBgn0031451"/>
<dbReference type="DNASU" id="33459"/>
<evidence type="ECO:0000256" key="6">
    <source>
        <dbReference type="ARBA" id="ARBA00022723"/>
    </source>
</evidence>
<dbReference type="OrthoDB" id="275353at2759"/>
<dbReference type="BioGRID-ORCS" id="33459">
    <property type="hits" value="0 hits in 3 CRISPR screens"/>
</dbReference>
<evidence type="ECO:0000256" key="10">
    <source>
        <dbReference type="ARBA" id="ARBA00022842"/>
    </source>
</evidence>
<comment type="subunit">
    <text evidence="13">Monomer.</text>
</comment>
<evidence type="ECO:0000313" key="15">
    <source>
        <dbReference type="FlyBase" id="FBgn0031451"/>
    </source>
</evidence>
<keyword evidence="9" id="KW-0067">ATP-binding</keyword>
<keyword evidence="16" id="KW-1185">Reference proteome</keyword>
<protein>
    <recommendedName>
        <fullName evidence="4 12">Phosphoglycerate kinase</fullName>
        <ecNumber evidence="4 12">2.7.2.3</ecNumber>
    </recommendedName>
</protein>
<keyword evidence="6" id="KW-0479">Metal-binding</keyword>
<evidence type="ECO:0000313" key="16">
    <source>
        <dbReference type="Proteomes" id="UP000000803"/>
    </source>
</evidence>
<reference evidence="14 16" key="3">
    <citation type="journal article" date="2002" name="Genome Biol.">
        <title>Annotation of the Drosophila melanogaster euchromatic genome: a systematic review.</title>
        <authorList>
            <person name="Misra S."/>
            <person name="Crosby M.A."/>
            <person name="Mungall C.J."/>
            <person name="Matthews B.B."/>
            <person name="Campbell K.S."/>
            <person name="Hradecky P."/>
            <person name="Huang Y."/>
            <person name="Kaminker J.S."/>
            <person name="Millburn G.H."/>
            <person name="Prochnik S.E."/>
            <person name="Smith C.D."/>
            <person name="Tupy J.L."/>
            <person name="Whitfied E.J."/>
            <person name="Bayraktaroglu L."/>
            <person name="Berman B.P."/>
            <person name="Bettencourt B.R."/>
            <person name="Celniker S.E."/>
            <person name="de Grey A.D."/>
            <person name="Drysdale R.A."/>
            <person name="Harris N.L."/>
            <person name="Richter J."/>
            <person name="Russo S."/>
            <person name="Schroeder A.J."/>
            <person name="Shu S.Q."/>
            <person name="Stapleton M."/>
            <person name="Yamada C."/>
            <person name="Ashburner M."/>
            <person name="Gelbart W.M."/>
            <person name="Rubin G.M."/>
            <person name="Lewis S.E."/>
        </authorList>
    </citation>
    <scope>GENOME REANNOTATION</scope>
    <source>
        <strain evidence="16">Berkeley</strain>
    </source>
</reference>
<reference evidence="14 16" key="4">
    <citation type="journal article" date="2002" name="Genome Biol.">
        <title>The transposable elements of the Drosophila melanogaster euchromatin: a genomics perspective.</title>
        <authorList>
            <person name="Kaminker J.S."/>
            <person name="Bergman C.M."/>
            <person name="Kronmiller B."/>
            <person name="Carlson J."/>
            <person name="Svirskas R."/>
            <person name="Patel S."/>
            <person name="Frise E."/>
            <person name="Wheeler D.A."/>
            <person name="Lewis S.E."/>
            <person name="Rubin G.M."/>
            <person name="Ashburner M."/>
            <person name="Celniker S.E."/>
        </authorList>
    </citation>
    <scope>NUCLEOTIDE SEQUENCE [LARGE SCALE GENOMIC DNA]</scope>
    <source>
        <strain evidence="16">Berkeley</strain>
    </source>
</reference>
<dbReference type="Proteomes" id="UP000000803">
    <property type="component" value="Chromosome 2L"/>
</dbReference>
<dbReference type="PROSITE" id="PS00111">
    <property type="entry name" value="PGLYCERATE_KINASE"/>
    <property type="match status" value="1"/>
</dbReference>
<dbReference type="Pfam" id="PF00162">
    <property type="entry name" value="PGK"/>
    <property type="match status" value="1"/>
</dbReference>
<dbReference type="EMBL" id="AE014134">
    <property type="protein sequence ID" value="AGB92492.1"/>
    <property type="molecule type" value="Genomic_DNA"/>
</dbReference>
<reference evidence="14 16" key="5">
    <citation type="journal article" date="2002" name="Genome Biol.">
        <title>Heterochromatic sequences in a Drosophila whole-genome shotgun assembly.</title>
        <authorList>
            <person name="Hoskins R.A."/>
            <person name="Smith C.D."/>
            <person name="Carlson J.W."/>
            <person name="Carvalho A.B."/>
            <person name="Halpern A."/>
            <person name="Kaminker J.S."/>
            <person name="Kennedy C."/>
            <person name="Mungall C.J."/>
            <person name="Sullivan B.A."/>
            <person name="Sutton G.G."/>
            <person name="Yasuhara J.C."/>
            <person name="Wakimoto B.T."/>
            <person name="Myers E.W."/>
            <person name="Celniker S.E."/>
            <person name="Rubin G.M."/>
            <person name="Karpen G.H."/>
        </authorList>
    </citation>
    <scope>NUCLEOTIDE SEQUENCE [LARGE SCALE GENOMIC DNA]</scope>
    <source>
        <strain evidence="16">Berkeley</strain>
    </source>
</reference>
<reference evidence="14 16" key="7">
    <citation type="journal article" date="2007" name="Science">
        <title>The Release 5.1 annotation of Drosophila melanogaster heterochromatin.</title>
        <authorList>
            <person name="Smith C.D."/>
            <person name="Shu S."/>
            <person name="Mungall C.J."/>
            <person name="Karpen G.H."/>
        </authorList>
    </citation>
    <scope>NUCLEOTIDE SEQUENCE [LARGE SCALE GENOMIC DNA]</scope>
    <source>
        <strain evidence="16">Berkeley</strain>
    </source>
</reference>
<evidence type="ECO:0000256" key="9">
    <source>
        <dbReference type="ARBA" id="ARBA00022840"/>
    </source>
</evidence>
<reference evidence="14 16" key="6">
    <citation type="journal article" date="2005" name="PLoS Comput. Biol.">
        <title>Combined evidence annotation of transposable elements in genome sequences.</title>
        <authorList>
            <person name="Quesneville H."/>
            <person name="Bergman C.M."/>
            <person name="Andrieu O."/>
            <person name="Autard D."/>
            <person name="Nouaud D."/>
            <person name="Ashburner M."/>
            <person name="Anxolabehere D."/>
        </authorList>
    </citation>
    <scope>NUCLEOTIDE SEQUENCE [LARGE SCALE GENOMIC DNA]</scope>
    <source>
        <strain evidence="16">Berkeley</strain>
    </source>
</reference>
<evidence type="ECO:0000313" key="14">
    <source>
        <dbReference type="EMBL" id="AGB92492.1"/>
    </source>
</evidence>
<dbReference type="GO" id="GO:0005737">
    <property type="term" value="C:cytoplasm"/>
    <property type="evidence" value="ECO:0000250"/>
    <property type="project" value="FlyBase"/>
</dbReference>
<dbReference type="GO" id="GO:0004618">
    <property type="term" value="F:phosphoglycerate kinase activity"/>
    <property type="evidence" value="ECO:0000250"/>
    <property type="project" value="FlyBase"/>
</dbReference>
<reference evidence="14 16" key="2">
    <citation type="journal article" date="2002" name="Genome Biol.">
        <title>Finishing a whole-genome shotgun: release 3 of the Drosophila melanogaster euchromatic genome sequence.</title>
        <authorList>
            <person name="Celniker S.E."/>
            <person name="Wheeler D.A."/>
            <person name="Kronmiller B."/>
            <person name="Carlson J.W."/>
            <person name="Halpern A."/>
            <person name="Patel S."/>
            <person name="Adams M."/>
            <person name="Champe M."/>
            <person name="Dugan S.P."/>
            <person name="Frise E."/>
            <person name="Hodgson A."/>
            <person name="George R.A."/>
            <person name="Hoskins R.A."/>
            <person name="Laverty T."/>
            <person name="Muzny D.M."/>
            <person name="Nelson C.R."/>
            <person name="Pacleb J.M."/>
            <person name="Park S."/>
            <person name="Pfeiffer B.D."/>
            <person name="Richards S."/>
            <person name="Sodergren E.J."/>
            <person name="Svirskas R."/>
            <person name="Tabor P.E."/>
            <person name="Wan K."/>
            <person name="Stapleton M."/>
            <person name="Sutton G.G."/>
            <person name="Venter C."/>
            <person name="Weinstock G."/>
            <person name="Scherer S.E."/>
            <person name="Myers E.W."/>
            <person name="Gibbs R.A."/>
            <person name="Rubin G.M."/>
        </authorList>
    </citation>
    <scope>NUCLEOTIDE SEQUENCE [LARGE SCALE GENOMIC DNA]</scope>
    <source>
        <strain evidence="16">Berkeley</strain>
    </source>
</reference>
<evidence type="ECO:0000256" key="5">
    <source>
        <dbReference type="ARBA" id="ARBA00022679"/>
    </source>
</evidence>
<evidence type="ECO:0000256" key="7">
    <source>
        <dbReference type="ARBA" id="ARBA00022741"/>
    </source>
</evidence>
<sequence>MLPIRQSLYQRAQTRFTKLRFPRFFSKDDCNGKQVKKLSLKNVDVAGKRVFMRVDFNVPMKDGKITNNQRIVSALPSIKYALDKKCFGIPLGASGWQKEQKV</sequence>
<dbReference type="HOGENOM" id="CLU_2280277_0_0_1"/>
<dbReference type="InterPro" id="IPR036043">
    <property type="entry name" value="Phosphoglycerate_kinase_sf"/>
</dbReference>
<reference evidence="14 16" key="9">
    <citation type="journal article" date="2015" name="G3 (Bethesda)">
        <title>Gene Model Annotations for Drosophila melanogaster: Impact of High-Throughput Data.</title>
        <authorList>
            <consortium name="FlyBase Consortium"/>
            <person name="Matthews B.B."/>
            <person name="Dos Santos G."/>
            <person name="Crosby M.A."/>
            <person name="Emmert D.B."/>
            <person name="St Pierre S.E."/>
            <person name="Gramates L.S."/>
            <person name="Zhou P."/>
            <person name="Schroeder A.J."/>
            <person name="Falls K."/>
            <person name="Strelets V."/>
            <person name="Russo S.M."/>
            <person name="Gelbart W.M."/>
            <person name="null"/>
        </authorList>
    </citation>
    <scope>NUCLEOTIDE SEQUENCE [LARGE SCALE GENOMIC DNA]</scope>
    <source>
        <strain evidence="16">Berkeley</strain>
    </source>
</reference>
<dbReference type="PANTHER" id="PTHR11406">
    <property type="entry name" value="PHOSPHOGLYCERATE KINASE"/>
    <property type="match status" value="1"/>
</dbReference>
<dbReference type="EC" id="2.7.2.3" evidence="4 12"/>
<keyword evidence="10" id="KW-0460">Magnesium</keyword>
<dbReference type="GO" id="GO:0005524">
    <property type="term" value="F:ATP binding"/>
    <property type="evidence" value="ECO:0007669"/>
    <property type="project" value="UniProtKB-KW"/>
</dbReference>
<name>M9PE85_DROME</name>
<reference evidence="14 16" key="10">
    <citation type="journal article" date="2015" name="G3 (Bethesda)">
        <title>Gene Model Annotations for Drosophila melanogaster: The Rule-Benders.</title>
        <authorList>
            <consortium name="FlyBase Consortium"/>
            <person name="Crosby M.A."/>
            <person name="Gramates L.S."/>
            <person name="Dos Santos G."/>
            <person name="Matthews B.B."/>
            <person name="St Pierre S.E."/>
            <person name="Zhou P."/>
            <person name="Schroeder A.J."/>
            <person name="Falls K."/>
            <person name="Emmert D.B."/>
            <person name="Russo S.M."/>
            <person name="Gelbart W.M."/>
            <person name="null"/>
        </authorList>
    </citation>
    <scope>NUCLEOTIDE SEQUENCE [LARGE SCALE GENOMIC DNA]</scope>
    <source>
        <strain evidence="16">Berkeley</strain>
    </source>
</reference>
<dbReference type="RefSeq" id="NP_001259955.1">
    <property type="nucleotide sequence ID" value="NM_001273026.1"/>
</dbReference>
<dbReference type="InterPro" id="IPR015911">
    <property type="entry name" value="Phosphoglycerate_kinase_CS"/>
</dbReference>
<dbReference type="PANTHER" id="PTHR11406:SF0">
    <property type="entry name" value="PHOSPHOGLYCERATE KINASE"/>
    <property type="match status" value="1"/>
</dbReference>
<organism evidence="14 16">
    <name type="scientific">Drosophila melanogaster</name>
    <name type="common">Fruit fly</name>
    <dbReference type="NCBI Taxonomy" id="7227"/>
    <lineage>
        <taxon>Eukaryota</taxon>
        <taxon>Metazoa</taxon>
        <taxon>Ecdysozoa</taxon>
        <taxon>Arthropoda</taxon>
        <taxon>Hexapoda</taxon>
        <taxon>Insecta</taxon>
        <taxon>Pterygota</taxon>
        <taxon>Neoptera</taxon>
        <taxon>Endopterygota</taxon>
        <taxon>Diptera</taxon>
        <taxon>Brachycera</taxon>
        <taxon>Muscomorpha</taxon>
        <taxon>Ephydroidea</taxon>
        <taxon>Drosophilidae</taxon>
        <taxon>Drosophila</taxon>
        <taxon>Sophophora</taxon>
    </lineage>
</organism>
<dbReference type="FunFam" id="3.40.50.1260:FF:000005">
    <property type="entry name" value="Phosphoglycerate kinase"/>
    <property type="match status" value="1"/>
</dbReference>
<keyword evidence="7" id="KW-0547">Nucleotide-binding</keyword>
<comment type="catalytic activity">
    <reaction evidence="12">
        <text>(2R)-3-phosphoglycerate + ATP = (2R)-3-phospho-glyceroyl phosphate + ADP</text>
        <dbReference type="Rhea" id="RHEA:14801"/>
        <dbReference type="ChEBI" id="CHEBI:30616"/>
        <dbReference type="ChEBI" id="CHEBI:57604"/>
        <dbReference type="ChEBI" id="CHEBI:58272"/>
        <dbReference type="ChEBI" id="CHEBI:456216"/>
        <dbReference type="EC" id="2.7.2.3"/>
    </reaction>
</comment>
<dbReference type="UniPathway" id="UPA00109">
    <property type="reaction ID" value="UER00185"/>
</dbReference>
<dbReference type="FlyBase" id="FBgn0031451">
    <property type="gene designation" value="Pgk2"/>
</dbReference>
<dbReference type="VEuPathDB" id="VectorBase:FBgn0031451"/>
<evidence type="ECO:0000256" key="1">
    <source>
        <dbReference type="ARBA" id="ARBA00001946"/>
    </source>
</evidence>
<evidence type="ECO:0000256" key="12">
    <source>
        <dbReference type="RuleBase" id="RU000532"/>
    </source>
</evidence>
<dbReference type="Gene3D" id="3.40.50.1260">
    <property type="entry name" value="Phosphoglycerate kinase, N-terminal domain"/>
    <property type="match status" value="1"/>
</dbReference>
<reference evidence="14 16" key="1">
    <citation type="journal article" date="2000" name="Science">
        <title>The genome sequence of Drosophila melanogaster.</title>
        <authorList>
            <person name="Adams M.D."/>
            <person name="Celniker S.E."/>
            <person name="Holt R.A."/>
            <person name="Evans C.A."/>
            <person name="Gocayne J.D."/>
            <person name="Amanatides P.G."/>
            <person name="Scherer S.E."/>
            <person name="Li P.W."/>
            <person name="Hoskins R.A."/>
            <person name="Galle R.F."/>
            <person name="George R.A."/>
            <person name="Lewis S.E."/>
            <person name="Richards S."/>
            <person name="Ashburner M."/>
            <person name="Henderson S.N."/>
            <person name="Sutton G.G."/>
            <person name="Wortman J.R."/>
            <person name="Yandell M.D."/>
            <person name="Zhang Q."/>
            <person name="Chen L.X."/>
            <person name="Brandon R.C."/>
            <person name="Rogers Y.H."/>
            <person name="Blazej R.G."/>
            <person name="Champe M."/>
            <person name="Pfeiffer B.D."/>
            <person name="Wan K.H."/>
            <person name="Doyle C."/>
            <person name="Baxter E.G."/>
            <person name="Helt G."/>
            <person name="Nelson C.R."/>
            <person name="Gabor G.L."/>
            <person name="Abril J.F."/>
            <person name="Agbayani A."/>
            <person name="An H.J."/>
            <person name="Andrews-Pfannkoch C."/>
            <person name="Baldwin D."/>
            <person name="Ballew R.M."/>
            <person name="Basu A."/>
            <person name="Baxendale J."/>
            <person name="Bayraktaroglu L."/>
            <person name="Beasley E.M."/>
            <person name="Beeson K.Y."/>
            <person name="Benos P.V."/>
            <person name="Berman B.P."/>
            <person name="Bhandari D."/>
            <person name="Bolshakov S."/>
            <person name="Borkova D."/>
            <person name="Botchan M.R."/>
            <person name="Bouck J."/>
            <person name="Brokstein P."/>
            <person name="Brottier P."/>
            <person name="Burtis K.C."/>
            <person name="Busam D.A."/>
            <person name="Butler H."/>
            <person name="Cadieu E."/>
            <person name="Center A."/>
            <person name="Chandra I."/>
            <person name="Cherry J.M."/>
            <person name="Cawley S."/>
            <person name="Dahlke C."/>
            <person name="Davenport L.B."/>
            <person name="Davies P."/>
            <person name="de Pablos B."/>
            <person name="Delcher A."/>
            <person name="Deng Z."/>
            <person name="Mays A.D."/>
            <person name="Dew I."/>
            <person name="Dietz S.M."/>
            <person name="Dodson K."/>
            <person name="Doup L.E."/>
            <person name="Downes M."/>
            <person name="Dugan-Rocha S."/>
            <person name="Dunkov B.C."/>
            <person name="Dunn P."/>
            <person name="Durbin K.J."/>
            <person name="Evangelista C.C."/>
            <person name="Ferraz C."/>
            <person name="Ferriera S."/>
            <person name="Fleischmann W."/>
            <person name="Fosler C."/>
            <person name="Gabrielian A.E."/>
            <person name="Garg N.S."/>
            <person name="Gelbart W.M."/>
            <person name="Glasser K."/>
            <person name="Glodek A."/>
            <person name="Gong F."/>
            <person name="Gorrell J.H."/>
            <person name="Gu Z."/>
            <person name="Guan P."/>
            <person name="Harris M."/>
            <person name="Harris N.L."/>
            <person name="Harvey D."/>
            <person name="Heiman T.J."/>
            <person name="Hernandez J.R."/>
            <person name="Houck J."/>
            <person name="Hostin D."/>
            <person name="Houston K.A."/>
            <person name="Howland T.J."/>
            <person name="Wei M.H."/>
            <person name="Ibegwam C."/>
            <person name="Jalali M."/>
            <person name="Kalush F."/>
            <person name="Karpen G.H."/>
            <person name="Ke Z."/>
            <person name="Kennison J.A."/>
            <person name="Ketchum K.A."/>
            <person name="Kimmel B.E."/>
            <person name="Kodira C.D."/>
            <person name="Kraft C."/>
            <person name="Kravitz S."/>
            <person name="Kulp D."/>
            <person name="Lai Z."/>
            <person name="Lasko P."/>
            <person name="Lei Y."/>
            <person name="Levitsky A.A."/>
            <person name="Li J."/>
            <person name="Li Z."/>
            <person name="Liang Y."/>
            <person name="Lin X."/>
            <person name="Liu X."/>
            <person name="Mattei B."/>
            <person name="McIntosh T.C."/>
            <person name="McLeod M.P."/>
            <person name="McPherson D."/>
            <person name="Merkulov G."/>
            <person name="Milshina N.V."/>
            <person name="Mobarry C."/>
            <person name="Morris J."/>
            <person name="Moshrefi A."/>
            <person name="Mount S.M."/>
            <person name="Moy M."/>
            <person name="Murphy B."/>
            <person name="Murphy L."/>
            <person name="Muzny D.M."/>
            <person name="Nelson D.L."/>
            <person name="Nelson D.R."/>
            <person name="Nelson K.A."/>
            <person name="Nixon K."/>
            <person name="Nusskern D.R."/>
            <person name="Pacleb J.M."/>
            <person name="Palazzolo M."/>
            <person name="Pittman G.S."/>
            <person name="Pan S."/>
            <person name="Pollard J."/>
            <person name="Puri V."/>
            <person name="Reese M.G."/>
            <person name="Reinert K."/>
            <person name="Remington K."/>
            <person name="Saunders R.D."/>
            <person name="Scheeler F."/>
            <person name="Shen H."/>
            <person name="Shue B.C."/>
            <person name="Siden-Kiamos I."/>
            <person name="Simpson M."/>
            <person name="Skupski M.P."/>
            <person name="Smith T."/>
            <person name="Spier E."/>
            <person name="Spradling A.C."/>
            <person name="Stapleton M."/>
            <person name="Strong R."/>
            <person name="Sun E."/>
            <person name="Svirskas R."/>
            <person name="Tector C."/>
            <person name="Turner R."/>
            <person name="Venter E."/>
            <person name="Wang A.H."/>
            <person name="Wang X."/>
            <person name="Wang Z.Y."/>
            <person name="Wassarman D.A."/>
            <person name="Weinstock G.M."/>
            <person name="Weissenbach J."/>
            <person name="Williams S.M."/>
            <person name="WoodageT"/>
            <person name="Worley K.C."/>
            <person name="Wu D."/>
            <person name="Yang S."/>
            <person name="Yao Q.A."/>
            <person name="Ye J."/>
            <person name="Yeh R.F."/>
            <person name="Zaveri J.S."/>
            <person name="Zhan M."/>
            <person name="Zhang G."/>
            <person name="Zhao Q."/>
            <person name="Zheng L."/>
            <person name="Zheng X.H."/>
            <person name="Zhong F.N."/>
            <person name="Zhong W."/>
            <person name="Zhou X."/>
            <person name="Zhu S."/>
            <person name="Zhu X."/>
            <person name="Smith H.O."/>
            <person name="Gibbs R.A."/>
            <person name="Myers E.W."/>
            <person name="Rubin G.M."/>
            <person name="Venter J.C."/>
        </authorList>
    </citation>
    <scope>NUCLEOTIDE SEQUENCE [LARGE SCALE GENOMIC DNA]</scope>
    <source>
        <strain evidence="16">Berkeley</strain>
    </source>
</reference>
<dbReference type="Bgee" id="FBgn0031451">
    <property type="expression patterns" value="Expressed in mid-late elongation-stage spermatid (Drosophila) in testis and 21 other cell types or tissues"/>
</dbReference>
<evidence type="ECO:0000256" key="13">
    <source>
        <dbReference type="RuleBase" id="RU000696"/>
    </source>
</evidence>
<dbReference type="GO" id="GO:0006096">
    <property type="term" value="P:glycolytic process"/>
    <property type="evidence" value="ECO:0000250"/>
    <property type="project" value="FlyBase"/>
</dbReference>
<dbReference type="GO" id="GO:0046872">
    <property type="term" value="F:metal ion binding"/>
    <property type="evidence" value="ECO:0007669"/>
    <property type="project" value="UniProtKB-KW"/>
</dbReference>
<dbReference type="GeneID" id="33459"/>
<reference evidence="14 16" key="11">
    <citation type="journal article" date="2015" name="Genome Res.">
        <title>The Release 6 reference sequence of the Drosophila melanogaster genome.</title>
        <authorList>
            <person name="Hoskins R.A."/>
            <person name="Carlson J.W."/>
            <person name="Wan K.H."/>
            <person name="Park S."/>
            <person name="Mendez I."/>
            <person name="Galle S.E."/>
            <person name="Booth B.W."/>
            <person name="Pfeiffer B.D."/>
            <person name="George R.A."/>
            <person name="Svirskas R."/>
            <person name="Krzywinski M."/>
            <person name="Schein J."/>
            <person name="Accardo M.C."/>
            <person name="Damia E."/>
            <person name="Messina G."/>
            <person name="Mendez-Lago M."/>
            <person name="de Pablos B."/>
            <person name="Demakova O.V."/>
            <person name="Andreyeva E.N."/>
            <person name="Boldyreva L.V."/>
            <person name="Marra M."/>
            <person name="Carvalho A.B."/>
            <person name="Dimitri P."/>
            <person name="Villasante A."/>
            <person name="Zhimulev I.F."/>
            <person name="Rubin G.M."/>
            <person name="Karpen G.H."/>
            <person name="Celniker S.E."/>
        </authorList>
    </citation>
    <scope>NUCLEOTIDE SEQUENCE [LARGE SCALE GENOMIC DNA]</scope>
    <source>
        <strain evidence="16">Berkeley</strain>
    </source>
</reference>
<proteinExistence type="inferred from homology"/>
<dbReference type="SUPFAM" id="SSF53748">
    <property type="entry name" value="Phosphoglycerate kinase"/>
    <property type="match status" value="1"/>
</dbReference>
<evidence type="ECO:0000256" key="8">
    <source>
        <dbReference type="ARBA" id="ARBA00022777"/>
    </source>
</evidence>
<keyword evidence="5 12" id="KW-0808">Transferase</keyword>
<gene>
    <name evidence="15" type="primary">Pgk2</name>
    <name evidence="14" type="synonym">Dmel\CG9961</name>
    <name evidence="14 15" type="ORF">CG9961</name>
    <name evidence="14" type="ORF">Dmel_CG9961</name>
</gene>